<keyword evidence="5" id="KW-0418">Kinase</keyword>
<feature type="domain" description="PAC" evidence="8">
    <location>
        <begin position="103"/>
        <end position="156"/>
    </location>
</feature>
<dbReference type="InterPro" id="IPR005467">
    <property type="entry name" value="His_kinase_dom"/>
</dbReference>
<dbReference type="InterPro" id="IPR003594">
    <property type="entry name" value="HATPase_dom"/>
</dbReference>
<organism evidence="9 10">
    <name type="scientific">Winogradskyella eximia</name>
    <dbReference type="NCBI Taxonomy" id="262006"/>
    <lineage>
        <taxon>Bacteria</taxon>
        <taxon>Pseudomonadati</taxon>
        <taxon>Bacteroidota</taxon>
        <taxon>Flavobacteriia</taxon>
        <taxon>Flavobacteriales</taxon>
        <taxon>Flavobacteriaceae</taxon>
        <taxon>Winogradskyella</taxon>
    </lineage>
</organism>
<evidence type="ECO:0000256" key="1">
    <source>
        <dbReference type="ARBA" id="ARBA00000085"/>
    </source>
</evidence>
<dbReference type="SMART" id="SM00387">
    <property type="entry name" value="HATPase_c"/>
    <property type="match status" value="1"/>
</dbReference>
<dbReference type="PRINTS" id="PR00344">
    <property type="entry name" value="BCTRLSENSOR"/>
</dbReference>
<keyword evidence="3" id="KW-0597">Phosphoprotein</keyword>
<dbReference type="PANTHER" id="PTHR43304:SF1">
    <property type="entry name" value="PAC DOMAIN-CONTAINING PROTEIN"/>
    <property type="match status" value="1"/>
</dbReference>
<dbReference type="AlphaFoldDB" id="A0A3D9H319"/>
<dbReference type="EMBL" id="QRDV01000005">
    <property type="protein sequence ID" value="RED43551.1"/>
    <property type="molecule type" value="Genomic_DNA"/>
</dbReference>
<dbReference type="Pfam" id="PF08447">
    <property type="entry name" value="PAS_3"/>
    <property type="match status" value="1"/>
</dbReference>
<dbReference type="InterPro" id="IPR036890">
    <property type="entry name" value="HATPase_C_sf"/>
</dbReference>
<dbReference type="RefSeq" id="WP_115817650.1">
    <property type="nucleotide sequence ID" value="NZ_QRDV01000005.1"/>
</dbReference>
<reference evidence="9 10" key="1">
    <citation type="submission" date="2018-07" db="EMBL/GenBank/DDBJ databases">
        <title>Genomic Encyclopedia of Type Strains, Phase III (KMG-III): the genomes of soil and plant-associated and newly described type strains.</title>
        <authorList>
            <person name="Whitman W."/>
        </authorList>
    </citation>
    <scope>NUCLEOTIDE SEQUENCE [LARGE SCALE GENOMIC DNA]</scope>
    <source>
        <strain evidence="9 10">CECT 7946</strain>
    </source>
</reference>
<dbReference type="Proteomes" id="UP000256980">
    <property type="component" value="Unassembled WGS sequence"/>
</dbReference>
<evidence type="ECO:0000256" key="5">
    <source>
        <dbReference type="ARBA" id="ARBA00022777"/>
    </source>
</evidence>
<dbReference type="PANTHER" id="PTHR43304">
    <property type="entry name" value="PHYTOCHROME-LIKE PROTEIN CPH1"/>
    <property type="match status" value="1"/>
</dbReference>
<dbReference type="InterPro" id="IPR035965">
    <property type="entry name" value="PAS-like_dom_sf"/>
</dbReference>
<dbReference type="NCBIfam" id="TIGR00229">
    <property type="entry name" value="sensory_box"/>
    <property type="match status" value="1"/>
</dbReference>
<dbReference type="InterPro" id="IPR004358">
    <property type="entry name" value="Sig_transdc_His_kin-like_C"/>
</dbReference>
<dbReference type="Gene3D" id="3.30.565.10">
    <property type="entry name" value="Histidine kinase-like ATPase, C-terminal domain"/>
    <property type="match status" value="1"/>
</dbReference>
<evidence type="ECO:0000259" key="8">
    <source>
        <dbReference type="PROSITE" id="PS50113"/>
    </source>
</evidence>
<evidence type="ECO:0000313" key="9">
    <source>
        <dbReference type="EMBL" id="RED43551.1"/>
    </source>
</evidence>
<evidence type="ECO:0000256" key="3">
    <source>
        <dbReference type="ARBA" id="ARBA00022553"/>
    </source>
</evidence>
<dbReference type="SUPFAM" id="SSF55785">
    <property type="entry name" value="PYP-like sensor domain (PAS domain)"/>
    <property type="match status" value="1"/>
</dbReference>
<dbReference type="InterPro" id="IPR001610">
    <property type="entry name" value="PAC"/>
</dbReference>
<protein>
    <recommendedName>
        <fullName evidence="2">histidine kinase</fullName>
        <ecNumber evidence="2">2.7.13.3</ecNumber>
    </recommendedName>
</protein>
<keyword evidence="4" id="KW-0808">Transferase</keyword>
<evidence type="ECO:0000313" key="10">
    <source>
        <dbReference type="Proteomes" id="UP000256980"/>
    </source>
</evidence>
<gene>
    <name evidence="9" type="ORF">DFQ10_105150</name>
</gene>
<sequence>MKFPILNLINYKSKSYKKNRFSNSSIEEEKHKIALEISNVGLWDWDITTNKVFYSKESKQIIGYAEDELKTSSEFWDNKVHPEDKEAYFSNFKSHLKGEIDVYENEYRIKCKNGNYKWILDKGKVIEKDANGKPSRIIGTHTDITSLKKNEGQLNKNLQIITNQNKRLYSFTHIVSHNLKTHIGNLKNILEFYDEAKTENEKEELINHLKTISKSLSSTIVDLDDIVSIKSKINNHQLNERVNLYDCSNKVIESLKLESSKKGVVIHNALRKDEVLLTNTSYLESIFYNLISNSIKYSDPNKNSQIIIQSIHTKDTVKILISDNGIGIDMDKFKDQIFEMYQTFHGTDRKDSRGVGLYITKTQVEALQGVILMESKLNEGTAFSLTFKKQNRLD</sequence>
<proteinExistence type="predicted"/>
<keyword evidence="10" id="KW-1185">Reference proteome</keyword>
<dbReference type="Gene3D" id="3.30.450.20">
    <property type="entry name" value="PAS domain"/>
    <property type="match status" value="1"/>
</dbReference>
<evidence type="ECO:0000259" key="7">
    <source>
        <dbReference type="PROSITE" id="PS50112"/>
    </source>
</evidence>
<dbReference type="PROSITE" id="PS50113">
    <property type="entry name" value="PAC"/>
    <property type="match status" value="1"/>
</dbReference>
<dbReference type="OrthoDB" id="5522855at2"/>
<dbReference type="CDD" id="cd00130">
    <property type="entry name" value="PAS"/>
    <property type="match status" value="1"/>
</dbReference>
<dbReference type="Pfam" id="PF02518">
    <property type="entry name" value="HATPase_c"/>
    <property type="match status" value="1"/>
</dbReference>
<feature type="domain" description="PAS" evidence="7">
    <location>
        <begin position="27"/>
        <end position="99"/>
    </location>
</feature>
<accession>A0A3D9H319</accession>
<dbReference type="PROSITE" id="PS50112">
    <property type="entry name" value="PAS"/>
    <property type="match status" value="1"/>
</dbReference>
<evidence type="ECO:0000256" key="2">
    <source>
        <dbReference type="ARBA" id="ARBA00012438"/>
    </source>
</evidence>
<evidence type="ECO:0000256" key="4">
    <source>
        <dbReference type="ARBA" id="ARBA00022679"/>
    </source>
</evidence>
<comment type="catalytic activity">
    <reaction evidence="1">
        <text>ATP + protein L-histidine = ADP + protein N-phospho-L-histidine.</text>
        <dbReference type="EC" id="2.7.13.3"/>
    </reaction>
</comment>
<dbReference type="InterPro" id="IPR000014">
    <property type="entry name" value="PAS"/>
</dbReference>
<dbReference type="SUPFAM" id="SSF55874">
    <property type="entry name" value="ATPase domain of HSP90 chaperone/DNA topoisomerase II/histidine kinase"/>
    <property type="match status" value="1"/>
</dbReference>
<name>A0A3D9H319_9FLAO</name>
<dbReference type="SMART" id="SM00086">
    <property type="entry name" value="PAC"/>
    <property type="match status" value="1"/>
</dbReference>
<dbReference type="InterPro" id="IPR013655">
    <property type="entry name" value="PAS_fold_3"/>
</dbReference>
<dbReference type="InterPro" id="IPR052162">
    <property type="entry name" value="Sensor_kinase/Photoreceptor"/>
</dbReference>
<dbReference type="PROSITE" id="PS50109">
    <property type="entry name" value="HIS_KIN"/>
    <property type="match status" value="1"/>
</dbReference>
<feature type="domain" description="Histidine kinase" evidence="6">
    <location>
        <begin position="174"/>
        <end position="391"/>
    </location>
</feature>
<dbReference type="EC" id="2.7.13.3" evidence="2"/>
<comment type="caution">
    <text evidence="9">The sequence shown here is derived from an EMBL/GenBank/DDBJ whole genome shotgun (WGS) entry which is preliminary data.</text>
</comment>
<evidence type="ECO:0000259" key="6">
    <source>
        <dbReference type="PROSITE" id="PS50109"/>
    </source>
</evidence>
<dbReference type="GO" id="GO:0004673">
    <property type="term" value="F:protein histidine kinase activity"/>
    <property type="evidence" value="ECO:0007669"/>
    <property type="project" value="UniProtKB-EC"/>
</dbReference>
<dbReference type="InterPro" id="IPR000700">
    <property type="entry name" value="PAS-assoc_C"/>
</dbReference>